<comment type="caution">
    <text evidence="1">The sequence shown here is derived from an EMBL/GenBank/DDBJ whole genome shotgun (WGS) entry which is preliminary data.</text>
</comment>
<organism evidence="1 2">
    <name type="scientific">Sphaerisporangium krabiense</name>
    <dbReference type="NCBI Taxonomy" id="763782"/>
    <lineage>
        <taxon>Bacteria</taxon>
        <taxon>Bacillati</taxon>
        <taxon>Actinomycetota</taxon>
        <taxon>Actinomycetes</taxon>
        <taxon>Streptosporangiales</taxon>
        <taxon>Streptosporangiaceae</taxon>
        <taxon>Sphaerisporangium</taxon>
    </lineage>
</organism>
<dbReference type="EMBL" id="JACHBR010000001">
    <property type="protein sequence ID" value="MBB5628420.1"/>
    <property type="molecule type" value="Genomic_DNA"/>
</dbReference>
<dbReference type="RefSeq" id="WP_184612939.1">
    <property type="nucleotide sequence ID" value="NZ_BOOS01000070.1"/>
</dbReference>
<dbReference type="InterPro" id="IPR046731">
    <property type="entry name" value="DUF6623"/>
</dbReference>
<reference evidence="1 2" key="1">
    <citation type="submission" date="2020-08" db="EMBL/GenBank/DDBJ databases">
        <title>Sequencing the genomes of 1000 actinobacteria strains.</title>
        <authorList>
            <person name="Klenk H.-P."/>
        </authorList>
    </citation>
    <scope>NUCLEOTIDE SEQUENCE [LARGE SCALE GENOMIC DNA]</scope>
    <source>
        <strain evidence="1 2">DSM 45790</strain>
    </source>
</reference>
<sequence>MARTTLWTSSAAVRPEKYEGGLEQGTHTGGTSTFEIPAGQEVWFHFPLPTPWLVNDLAYYLERVAILWETDNAQVTEVAAYHGPGERYTLSTVAQEGSFLQAGPDIPDNTYTVQTDAGDRPRTGYGVQASIKVKANGSAGRVTFGGAGATFHDTPLRGHREAVARQ</sequence>
<dbReference type="Pfam" id="PF20328">
    <property type="entry name" value="DUF6623"/>
    <property type="match status" value="1"/>
</dbReference>
<dbReference type="Proteomes" id="UP000588112">
    <property type="component" value="Unassembled WGS sequence"/>
</dbReference>
<keyword evidence="2" id="KW-1185">Reference proteome</keyword>
<evidence type="ECO:0000313" key="1">
    <source>
        <dbReference type="EMBL" id="MBB5628420.1"/>
    </source>
</evidence>
<accession>A0A7W9DSG6</accession>
<protein>
    <submittedName>
        <fullName evidence="1">Uncharacterized protein</fullName>
    </submittedName>
</protein>
<evidence type="ECO:0000313" key="2">
    <source>
        <dbReference type="Proteomes" id="UP000588112"/>
    </source>
</evidence>
<proteinExistence type="predicted"/>
<name>A0A7W9DSG6_9ACTN</name>
<dbReference type="AlphaFoldDB" id="A0A7W9DSG6"/>
<gene>
    <name evidence="1" type="ORF">BJ981_004119</name>
</gene>